<dbReference type="KEGG" id="cyz:C3B44_11080"/>
<feature type="domain" description="Phospholipase D N-terminal" evidence="2">
    <location>
        <begin position="68"/>
        <end position="169"/>
    </location>
</feature>
<dbReference type="EMBL" id="QEEZ01000005">
    <property type="protein sequence ID" value="PWC02133.1"/>
    <property type="molecule type" value="Genomic_DNA"/>
</dbReference>
<feature type="domain" description="PhoD-like phosphatase metallophosphatase" evidence="1">
    <location>
        <begin position="182"/>
        <end position="541"/>
    </location>
</feature>
<dbReference type="CDD" id="cd07389">
    <property type="entry name" value="MPP_PhoD"/>
    <property type="match status" value="1"/>
</dbReference>
<gene>
    <name evidence="3" type="ORF">DF222_03315</name>
</gene>
<evidence type="ECO:0000313" key="3">
    <source>
        <dbReference type="EMBL" id="PWC02133.1"/>
    </source>
</evidence>
<accession>A0A2U1T815</accession>
<dbReference type="AlphaFoldDB" id="A0A2U1T815"/>
<dbReference type="InterPro" id="IPR038607">
    <property type="entry name" value="PhoD-like_sf"/>
</dbReference>
<dbReference type="InterPro" id="IPR032093">
    <property type="entry name" value="PhoD_N"/>
</dbReference>
<dbReference type="InterPro" id="IPR018946">
    <property type="entry name" value="PhoD-like_MPP"/>
</dbReference>
<name>A0A2U1T815_9CORY</name>
<dbReference type="Pfam" id="PF16655">
    <property type="entry name" value="PhoD_N"/>
    <property type="match status" value="1"/>
</dbReference>
<evidence type="ECO:0000259" key="2">
    <source>
        <dbReference type="Pfam" id="PF16655"/>
    </source>
</evidence>
<reference evidence="4" key="1">
    <citation type="submission" date="2018-04" db="EMBL/GenBank/DDBJ databases">
        <authorList>
            <person name="Liu S."/>
            <person name="Wang Z."/>
            <person name="Li J."/>
        </authorList>
    </citation>
    <scope>NUCLEOTIDE SEQUENCE [LARGE SCALE GENOMIC DNA]</scope>
    <source>
        <strain evidence="4">2189</strain>
    </source>
</reference>
<protein>
    <submittedName>
        <fullName evidence="3">Phosphodiesterase</fullName>
    </submittedName>
</protein>
<dbReference type="PANTHER" id="PTHR43606:SF2">
    <property type="entry name" value="ALKALINE PHOSPHATASE FAMILY PROTEIN (AFU_ORTHOLOGUE AFUA_5G03860)"/>
    <property type="match status" value="1"/>
</dbReference>
<comment type="caution">
    <text evidence="3">The sequence shown here is derived from an EMBL/GenBank/DDBJ whole genome shotgun (WGS) entry which is preliminary data.</text>
</comment>
<dbReference type="Gene3D" id="2.60.40.380">
    <property type="entry name" value="Purple acid phosphatase-like, N-terminal"/>
    <property type="match status" value="1"/>
</dbReference>
<proteinExistence type="predicted"/>
<dbReference type="InterPro" id="IPR029052">
    <property type="entry name" value="Metallo-depent_PP-like"/>
</dbReference>
<dbReference type="RefSeq" id="WP_108432415.1">
    <property type="nucleotide sequence ID" value="NZ_CP026947.1"/>
</dbReference>
<keyword evidence="4" id="KW-1185">Reference proteome</keyword>
<sequence>MGNPRTWRLSRRHLLVTGLAVGGATALPASQDAVRARSLQAYVDGSDHDPLGRTMGAYPTEIHHAFMHGVASGDPLPGTVILWTRVTPSPQAVPGSGLGADTTLRWDVASDEDFMNIVRSGEVVATSATDHTVHVDPHELKPATTYYYRFEVIDGPMVGQVSPAGRARTAPADNADLESVQMAVCSCANYESGYFRAYGDIAERAQAGEIDLVVHLGDYIYEYASGDNPGKSGVTRAFEPTWELESIGDYRARYGHYRRDPELQAAHAAATWVVTWDDHEFADNWNAHDAKQHTLFQGPWEKRRDGAMRAYFDWLPVRGEAPADGGRLYRSLRFGTLAELHMLDLRSYRSGPGLRPVAGEGQHTIMGQEQFAWLSRKLSTTDARWALIGNSVMFSPVKLVGLDPKVRPVIAPLLGGDVVAELGPHMNPDQWDGYPADRERLLDQLADERPDASTIFLTGDIHSEWAGVINHRGRVLGAELVTTSVSATNMDDRMGLARGNPVSRLAEQHLLGRNPHFRHINLDDHGYMLVKVTKDEVTARFLRVDDVEAPGAAIHEGYALRFADGRLEEL</sequence>
<dbReference type="SUPFAM" id="SSF56300">
    <property type="entry name" value="Metallo-dependent phosphatases"/>
    <property type="match status" value="1"/>
</dbReference>
<evidence type="ECO:0000259" key="1">
    <source>
        <dbReference type="Pfam" id="PF09423"/>
    </source>
</evidence>
<dbReference type="InterPro" id="IPR052900">
    <property type="entry name" value="Phospholipid_Metab_Enz"/>
</dbReference>
<dbReference type="InterPro" id="IPR006311">
    <property type="entry name" value="TAT_signal"/>
</dbReference>
<dbReference type="PANTHER" id="PTHR43606">
    <property type="entry name" value="PHOSPHATASE, PUTATIVE (AFU_ORTHOLOGUE AFUA_6G08710)-RELATED"/>
    <property type="match status" value="1"/>
</dbReference>
<dbReference type="OrthoDB" id="3497025at2"/>
<dbReference type="Pfam" id="PF09423">
    <property type="entry name" value="PhoD"/>
    <property type="match status" value="1"/>
</dbReference>
<dbReference type="Gene3D" id="3.60.21.70">
    <property type="entry name" value="PhoD-like phosphatase"/>
    <property type="match status" value="1"/>
</dbReference>
<dbReference type="PROSITE" id="PS51318">
    <property type="entry name" value="TAT"/>
    <property type="match status" value="1"/>
</dbReference>
<evidence type="ECO:0000313" key="4">
    <source>
        <dbReference type="Proteomes" id="UP000244989"/>
    </source>
</evidence>
<organism evidence="3 4">
    <name type="scientific">Corynebacterium yudongzhengii</name>
    <dbReference type="NCBI Taxonomy" id="2080740"/>
    <lineage>
        <taxon>Bacteria</taxon>
        <taxon>Bacillati</taxon>
        <taxon>Actinomycetota</taxon>
        <taxon>Actinomycetes</taxon>
        <taxon>Mycobacteriales</taxon>
        <taxon>Corynebacteriaceae</taxon>
        <taxon>Corynebacterium</taxon>
    </lineage>
</organism>
<dbReference type="Proteomes" id="UP000244989">
    <property type="component" value="Unassembled WGS sequence"/>
</dbReference>